<feature type="domain" description="Mur ligase central" evidence="4">
    <location>
        <begin position="29"/>
        <end position="186"/>
    </location>
</feature>
<reference evidence="6" key="1">
    <citation type="submission" date="2017-09" db="EMBL/GenBank/DDBJ databases">
        <title>Depth-based differentiation of microbial function through sediment-hosted aquifers and enrichment of novel symbionts in the deep terrestrial subsurface.</title>
        <authorList>
            <person name="Probst A.J."/>
            <person name="Ladd B."/>
            <person name="Jarett J.K."/>
            <person name="Geller-Mcgrath D.E."/>
            <person name="Sieber C.M.K."/>
            <person name="Emerson J.B."/>
            <person name="Anantharaman K."/>
            <person name="Thomas B.C."/>
            <person name="Malmstrom R."/>
            <person name="Stieglmeier M."/>
            <person name="Klingl A."/>
            <person name="Woyke T."/>
            <person name="Ryan C.M."/>
            <person name="Banfield J.F."/>
        </authorList>
    </citation>
    <scope>NUCLEOTIDE SEQUENCE [LARGE SCALE GENOMIC DNA]</scope>
</reference>
<dbReference type="InterPro" id="IPR036615">
    <property type="entry name" value="Mur_ligase_C_dom_sf"/>
</dbReference>
<comment type="pathway">
    <text evidence="2">Cell wall biogenesis; peptidoglycan biosynthesis.</text>
</comment>
<comment type="caution">
    <text evidence="5">The sequence shown here is derived from an EMBL/GenBank/DDBJ whole genome shotgun (WGS) entry which is preliminary data.</text>
</comment>
<dbReference type="GO" id="GO:0051301">
    <property type="term" value="P:cell division"/>
    <property type="evidence" value="ECO:0007669"/>
    <property type="project" value="UniProtKB-KW"/>
</dbReference>
<dbReference type="Pfam" id="PF08245">
    <property type="entry name" value="Mur_ligase_M"/>
    <property type="match status" value="1"/>
</dbReference>
<gene>
    <name evidence="5" type="ORF">COU09_01230</name>
</gene>
<comment type="similarity">
    <text evidence="1">Belongs to the MurCDEF family. MurE subfamily.</text>
</comment>
<keyword evidence="2" id="KW-0573">Peptidoglycan synthesis</keyword>
<evidence type="ECO:0000256" key="2">
    <source>
        <dbReference type="RuleBase" id="RU004135"/>
    </source>
</evidence>
<keyword evidence="2" id="KW-0132">Cell division</keyword>
<dbReference type="Gene3D" id="3.90.190.20">
    <property type="entry name" value="Mur ligase, C-terminal domain"/>
    <property type="match status" value="1"/>
</dbReference>
<dbReference type="GO" id="GO:0071555">
    <property type="term" value="P:cell wall organization"/>
    <property type="evidence" value="ECO:0007669"/>
    <property type="project" value="UniProtKB-KW"/>
</dbReference>
<evidence type="ECO:0000256" key="1">
    <source>
        <dbReference type="ARBA" id="ARBA00005898"/>
    </source>
</evidence>
<name>A0A2H0UQ71_9BACT</name>
<evidence type="ECO:0008006" key="7">
    <source>
        <dbReference type="Google" id="ProtNLM"/>
    </source>
</evidence>
<evidence type="ECO:0000313" key="6">
    <source>
        <dbReference type="Proteomes" id="UP000229615"/>
    </source>
</evidence>
<feature type="domain" description="Mur ligase C-terminal" evidence="3">
    <location>
        <begin position="243"/>
        <end position="380"/>
    </location>
</feature>
<proteinExistence type="inferred from homology"/>
<keyword evidence="2" id="KW-0133">Cell shape</keyword>
<dbReference type="InterPro" id="IPR013221">
    <property type="entry name" value="Mur_ligase_cen"/>
</dbReference>
<protein>
    <recommendedName>
        <fullName evidence="7">UDP-N-acetylmuramoyl-L-alanyl-D-glutamate--2, 6-diaminopimelate ligase</fullName>
    </recommendedName>
</protein>
<dbReference type="NCBIfam" id="TIGR01085">
    <property type="entry name" value="murE"/>
    <property type="match status" value="1"/>
</dbReference>
<evidence type="ECO:0000259" key="4">
    <source>
        <dbReference type="Pfam" id="PF08245"/>
    </source>
</evidence>
<dbReference type="Pfam" id="PF02875">
    <property type="entry name" value="Mur_ligase_C"/>
    <property type="match status" value="1"/>
</dbReference>
<keyword evidence="2" id="KW-0961">Cell wall biogenesis/degradation</keyword>
<keyword evidence="2" id="KW-0131">Cell cycle</keyword>
<dbReference type="SUPFAM" id="SSF53244">
    <property type="entry name" value="MurD-like peptide ligases, peptide-binding domain"/>
    <property type="match status" value="1"/>
</dbReference>
<dbReference type="SUPFAM" id="SSF53623">
    <property type="entry name" value="MurD-like peptide ligases, catalytic domain"/>
    <property type="match status" value="1"/>
</dbReference>
<comment type="subcellular location">
    <subcellularLocation>
        <location evidence="2">Cytoplasm</location>
    </subcellularLocation>
</comment>
<organism evidence="5 6">
    <name type="scientific">Candidatus Harrisonbacteria bacterium CG10_big_fil_rev_8_21_14_0_10_44_23</name>
    <dbReference type="NCBI Taxonomy" id="1974585"/>
    <lineage>
        <taxon>Bacteria</taxon>
        <taxon>Candidatus Harrisoniibacteriota</taxon>
    </lineage>
</organism>
<dbReference type="GO" id="GO:0008360">
    <property type="term" value="P:regulation of cell shape"/>
    <property type="evidence" value="ECO:0007669"/>
    <property type="project" value="UniProtKB-KW"/>
</dbReference>
<dbReference type="EMBL" id="PFBB01000014">
    <property type="protein sequence ID" value="PIR88589.1"/>
    <property type="molecule type" value="Genomic_DNA"/>
</dbReference>
<dbReference type="AlphaFoldDB" id="A0A2H0UQ71"/>
<dbReference type="GO" id="GO:0005524">
    <property type="term" value="F:ATP binding"/>
    <property type="evidence" value="ECO:0007669"/>
    <property type="project" value="InterPro"/>
</dbReference>
<dbReference type="InterPro" id="IPR005761">
    <property type="entry name" value="UDP-N-AcMur-Glu-dNH2Pim_ligase"/>
</dbReference>
<dbReference type="Gene3D" id="3.40.1190.10">
    <property type="entry name" value="Mur-like, catalytic domain"/>
    <property type="match status" value="1"/>
</dbReference>
<sequence>MRNIYHFLIAWVSSIIYRRPSRKLYVIGITGTKGKSSTIELLSAIFDFAGKTNAALSTVHRKIANQREMNKTGNTMPGRWYIQKFFRNAVDAGCEYAFLEVTSQGIVQHRHKFINFSSAALTGLHPEHIESHGSFENYREAKVQLFRYVSKKARPTKPIFFVPGGDPNTFAFKAAVSRGKIIEFSGRRLLKEKLSNNTDQLGSWFESEFNLSNAALAVEIALSQGIKWPTIYSALRGFQGVPGRMEFFSGKVQNPEKGPQEASVVLDYAHTPDSLEAVYSFLKKKLDNTPGKLICILGSAGGGRDKWKRPLMGKVADRYCDKIILTSEDPYNENPQTIIDAIKEGITATEKIQIILDRKEAIQSAIQNSISGDLVVITGMGPQAWFYKEKGQKLPWNEAQTIQDAFDA</sequence>
<dbReference type="GO" id="GO:0005737">
    <property type="term" value="C:cytoplasm"/>
    <property type="evidence" value="ECO:0007669"/>
    <property type="project" value="UniProtKB-SubCell"/>
</dbReference>
<dbReference type="InterPro" id="IPR004101">
    <property type="entry name" value="Mur_ligase_C"/>
</dbReference>
<dbReference type="GO" id="GO:0009252">
    <property type="term" value="P:peptidoglycan biosynthetic process"/>
    <property type="evidence" value="ECO:0007669"/>
    <property type="project" value="UniProtKB-UniPathway"/>
</dbReference>
<dbReference type="Proteomes" id="UP000229615">
    <property type="component" value="Unassembled WGS sequence"/>
</dbReference>
<accession>A0A2H0UQ71</accession>
<dbReference type="GO" id="GO:0016881">
    <property type="term" value="F:acid-amino acid ligase activity"/>
    <property type="evidence" value="ECO:0007669"/>
    <property type="project" value="InterPro"/>
</dbReference>
<dbReference type="PANTHER" id="PTHR23135">
    <property type="entry name" value="MUR LIGASE FAMILY MEMBER"/>
    <property type="match status" value="1"/>
</dbReference>
<evidence type="ECO:0000313" key="5">
    <source>
        <dbReference type="EMBL" id="PIR88589.1"/>
    </source>
</evidence>
<dbReference type="UniPathway" id="UPA00219"/>
<evidence type="ECO:0000259" key="3">
    <source>
        <dbReference type="Pfam" id="PF02875"/>
    </source>
</evidence>
<dbReference type="InterPro" id="IPR036565">
    <property type="entry name" value="Mur-like_cat_sf"/>
</dbReference>
<dbReference type="PANTHER" id="PTHR23135:SF4">
    <property type="entry name" value="UDP-N-ACETYLMURAMOYL-L-ALANYL-D-GLUTAMATE--2,6-DIAMINOPIMELATE LIGASE MURE HOMOLOG, CHLOROPLASTIC"/>
    <property type="match status" value="1"/>
</dbReference>